<dbReference type="SUPFAM" id="SSF54928">
    <property type="entry name" value="RNA-binding domain, RBD"/>
    <property type="match status" value="1"/>
</dbReference>
<comment type="caution">
    <text evidence="10">The sequence shown here is derived from an EMBL/GenBank/DDBJ whole genome shotgun (WGS) entry which is preliminary data.</text>
</comment>
<dbReference type="Pfam" id="PF00076">
    <property type="entry name" value="RRM_1"/>
    <property type="match status" value="1"/>
</dbReference>
<evidence type="ECO:0000256" key="7">
    <source>
        <dbReference type="SAM" id="MobiDB-lite"/>
    </source>
</evidence>
<sequence length="400" mass="44290">MRPNNDSQKLIVAGLPKSLDKTQLAELFSAFGTVLDASVVLDAATNASRGFGFVTFSGASALRAAIKGMHRKVLEGRTLNVRQLVPKDEFQSVTPEVGQRPCWLLRKGRCKMGANCLFSHDVQDGDCGSCFEFVQTGACRRGDKCKFAHVEAVAKDGLEVQKDSAGPTTRVCYSFQNGRCHRGKKCLYVHEKLEKEDVTRAVATTAKTVEETNRRRQKSDSVLDGLAGKKATIQQQQDVTCTPLAEKNVDATRATAEKEAPIVSGPAVHGNKFRQLQKANARTQQQERVKKAARPKVFEWKAKVTRARTEPDGEAEQDRGLHVMAPERPVKKVKREKIDMGAAFDGVSDDENDRSRKTNVDKQTLRANRDKLTQERRLKRSAKKNALSKLQTEGEVVLSV</sequence>
<dbReference type="InterPro" id="IPR000504">
    <property type="entry name" value="RRM_dom"/>
</dbReference>
<keyword evidence="2 6" id="KW-0863">Zinc-finger</keyword>
<dbReference type="InterPro" id="IPR036855">
    <property type="entry name" value="Znf_CCCH_sf"/>
</dbReference>
<dbReference type="PANTHER" id="PTHR48027">
    <property type="entry name" value="HETEROGENEOUS NUCLEAR RIBONUCLEOPROTEIN 87F-RELATED"/>
    <property type="match status" value="1"/>
</dbReference>
<dbReference type="Proteomes" id="UP001162031">
    <property type="component" value="Unassembled WGS sequence"/>
</dbReference>
<evidence type="ECO:0000256" key="2">
    <source>
        <dbReference type="ARBA" id="ARBA00022771"/>
    </source>
</evidence>
<reference evidence="10" key="1">
    <citation type="submission" date="2022-12" db="EMBL/GenBank/DDBJ databases">
        <authorList>
            <person name="Webb A."/>
        </authorList>
    </citation>
    <scope>NUCLEOTIDE SEQUENCE</scope>
    <source>
        <strain evidence="10">Hp1</strain>
    </source>
</reference>
<feature type="zinc finger region" description="C3H1-type" evidence="6">
    <location>
        <begin position="129"/>
        <end position="152"/>
    </location>
</feature>
<feature type="region of interest" description="Disordered" evidence="7">
    <location>
        <begin position="340"/>
        <end position="400"/>
    </location>
</feature>
<feature type="zinc finger region" description="C3H1-type" evidence="6">
    <location>
        <begin position="96"/>
        <end position="123"/>
    </location>
</feature>
<feature type="domain" description="C3H1-type" evidence="9">
    <location>
        <begin position="129"/>
        <end position="152"/>
    </location>
</feature>
<feature type="domain" description="C3H1-type" evidence="9">
    <location>
        <begin position="96"/>
        <end position="123"/>
    </location>
</feature>
<dbReference type="SMART" id="SM00356">
    <property type="entry name" value="ZnF_C3H1"/>
    <property type="match status" value="3"/>
</dbReference>
<evidence type="ECO:0000256" key="1">
    <source>
        <dbReference type="ARBA" id="ARBA00022723"/>
    </source>
</evidence>
<protein>
    <submittedName>
        <fullName evidence="10">Uncharacterized protein</fullName>
    </submittedName>
</protein>
<organism evidence="10 11">
    <name type="scientific">Hyaloperonospora brassicae</name>
    <name type="common">Brassica downy mildew</name>
    <name type="synonym">Peronospora brassicae</name>
    <dbReference type="NCBI Taxonomy" id="162125"/>
    <lineage>
        <taxon>Eukaryota</taxon>
        <taxon>Sar</taxon>
        <taxon>Stramenopiles</taxon>
        <taxon>Oomycota</taxon>
        <taxon>Peronosporomycetes</taxon>
        <taxon>Peronosporales</taxon>
        <taxon>Peronosporaceae</taxon>
        <taxon>Hyaloperonospora</taxon>
    </lineage>
</organism>
<dbReference type="InterPro" id="IPR000571">
    <property type="entry name" value="Znf_CCCH"/>
</dbReference>
<dbReference type="Gene3D" id="4.10.1000.10">
    <property type="entry name" value="Zinc finger, CCCH-type"/>
    <property type="match status" value="2"/>
</dbReference>
<dbReference type="PROSITE" id="PS50102">
    <property type="entry name" value="RRM"/>
    <property type="match status" value="1"/>
</dbReference>
<keyword evidence="4 5" id="KW-0694">RNA-binding</keyword>
<dbReference type="GO" id="GO:0003723">
    <property type="term" value="F:RNA binding"/>
    <property type="evidence" value="ECO:0007669"/>
    <property type="project" value="UniProtKB-UniRule"/>
</dbReference>
<keyword evidence="1 6" id="KW-0479">Metal-binding</keyword>
<evidence type="ECO:0000256" key="6">
    <source>
        <dbReference type="PROSITE-ProRule" id="PRU00723"/>
    </source>
</evidence>
<evidence type="ECO:0000313" key="10">
    <source>
        <dbReference type="EMBL" id="CAI5720917.1"/>
    </source>
</evidence>
<dbReference type="Pfam" id="PF00642">
    <property type="entry name" value="zf-CCCH"/>
    <property type="match status" value="1"/>
</dbReference>
<evidence type="ECO:0000256" key="3">
    <source>
        <dbReference type="ARBA" id="ARBA00022833"/>
    </source>
</evidence>
<proteinExistence type="predicted"/>
<dbReference type="GO" id="GO:0008270">
    <property type="term" value="F:zinc ion binding"/>
    <property type="evidence" value="ECO:0007669"/>
    <property type="project" value="UniProtKB-KW"/>
</dbReference>
<feature type="compositionally biased region" description="Basic and acidic residues" evidence="7">
    <location>
        <begin position="353"/>
        <end position="376"/>
    </location>
</feature>
<dbReference type="PROSITE" id="PS50103">
    <property type="entry name" value="ZF_C3H1"/>
    <property type="match status" value="3"/>
</dbReference>
<feature type="zinc finger region" description="C3H1-type" evidence="6">
    <location>
        <begin position="166"/>
        <end position="193"/>
    </location>
</feature>
<accession>A0AAV0TF31</accession>
<dbReference type="Gene3D" id="3.30.70.330">
    <property type="match status" value="1"/>
</dbReference>
<dbReference type="InterPro" id="IPR052462">
    <property type="entry name" value="SLIRP/GR-RBP-like"/>
</dbReference>
<evidence type="ECO:0000259" key="8">
    <source>
        <dbReference type="PROSITE" id="PS50102"/>
    </source>
</evidence>
<dbReference type="EMBL" id="CANTFL010000332">
    <property type="protein sequence ID" value="CAI5720917.1"/>
    <property type="molecule type" value="Genomic_DNA"/>
</dbReference>
<dbReference type="SMART" id="SM00360">
    <property type="entry name" value="RRM"/>
    <property type="match status" value="1"/>
</dbReference>
<feature type="domain" description="RRM" evidence="8">
    <location>
        <begin position="8"/>
        <end position="86"/>
    </location>
</feature>
<dbReference type="InterPro" id="IPR035979">
    <property type="entry name" value="RBD_domain_sf"/>
</dbReference>
<evidence type="ECO:0000313" key="11">
    <source>
        <dbReference type="Proteomes" id="UP001162031"/>
    </source>
</evidence>
<name>A0AAV0TF31_HYABA</name>
<dbReference type="SUPFAM" id="SSF90229">
    <property type="entry name" value="CCCH zinc finger"/>
    <property type="match status" value="2"/>
</dbReference>
<keyword evidence="11" id="KW-1185">Reference proteome</keyword>
<keyword evidence="3 6" id="KW-0862">Zinc</keyword>
<evidence type="ECO:0000259" key="9">
    <source>
        <dbReference type="PROSITE" id="PS50103"/>
    </source>
</evidence>
<feature type="domain" description="C3H1-type" evidence="9">
    <location>
        <begin position="166"/>
        <end position="193"/>
    </location>
</feature>
<evidence type="ECO:0000256" key="5">
    <source>
        <dbReference type="PROSITE-ProRule" id="PRU00176"/>
    </source>
</evidence>
<dbReference type="AlphaFoldDB" id="A0AAV0TF31"/>
<gene>
    <name evidence="10" type="ORF">HBR001_LOCUS2499</name>
</gene>
<dbReference type="InterPro" id="IPR012677">
    <property type="entry name" value="Nucleotide-bd_a/b_plait_sf"/>
</dbReference>
<evidence type="ECO:0000256" key="4">
    <source>
        <dbReference type="ARBA" id="ARBA00022884"/>
    </source>
</evidence>